<organism evidence="12 13">
    <name type="scientific">Podarcis muralis</name>
    <name type="common">Wall lizard</name>
    <name type="synonym">Lacerta muralis</name>
    <dbReference type="NCBI Taxonomy" id="64176"/>
    <lineage>
        <taxon>Eukaryota</taxon>
        <taxon>Metazoa</taxon>
        <taxon>Chordata</taxon>
        <taxon>Craniata</taxon>
        <taxon>Vertebrata</taxon>
        <taxon>Euteleostomi</taxon>
        <taxon>Lepidosauria</taxon>
        <taxon>Squamata</taxon>
        <taxon>Bifurcata</taxon>
        <taxon>Unidentata</taxon>
        <taxon>Episquamata</taxon>
        <taxon>Laterata</taxon>
        <taxon>Lacertibaenia</taxon>
        <taxon>Lacertidae</taxon>
        <taxon>Podarcis</taxon>
    </lineage>
</organism>
<evidence type="ECO:0000256" key="1">
    <source>
        <dbReference type="ARBA" id="ARBA00004123"/>
    </source>
</evidence>
<dbReference type="FunFam" id="3.30.160.60:FF:000358">
    <property type="entry name" value="zinc finger protein 24"/>
    <property type="match status" value="1"/>
</dbReference>
<dbReference type="PROSITE" id="PS50804">
    <property type="entry name" value="SCAN_BOX"/>
    <property type="match status" value="1"/>
</dbReference>
<dbReference type="InterPro" id="IPR003309">
    <property type="entry name" value="SCAN_dom"/>
</dbReference>
<dbReference type="GO" id="GO:0008270">
    <property type="term" value="F:zinc ion binding"/>
    <property type="evidence" value="ECO:0007669"/>
    <property type="project" value="UniProtKB-KW"/>
</dbReference>
<evidence type="ECO:0000313" key="13">
    <source>
        <dbReference type="Proteomes" id="UP000472272"/>
    </source>
</evidence>
<dbReference type="GeneTree" id="ENSGT00940000154715"/>
<evidence type="ECO:0000259" key="10">
    <source>
        <dbReference type="PROSITE" id="PS50157"/>
    </source>
</evidence>
<evidence type="ECO:0000256" key="5">
    <source>
        <dbReference type="ARBA" id="ARBA00022833"/>
    </source>
</evidence>
<evidence type="ECO:0000256" key="6">
    <source>
        <dbReference type="ARBA" id="ARBA00023125"/>
    </source>
</evidence>
<proteinExistence type="predicted"/>
<evidence type="ECO:0000259" key="11">
    <source>
        <dbReference type="PROSITE" id="PS50804"/>
    </source>
</evidence>
<dbReference type="OMA" id="YECAECQ"/>
<keyword evidence="13" id="KW-1185">Reference proteome</keyword>
<dbReference type="Pfam" id="PF02023">
    <property type="entry name" value="SCAN"/>
    <property type="match status" value="1"/>
</dbReference>
<keyword evidence="4 8" id="KW-0863">Zinc-finger</keyword>
<dbReference type="PANTHER" id="PTHR23226">
    <property type="entry name" value="ZINC FINGER AND SCAN DOMAIN-CONTAINING"/>
    <property type="match status" value="1"/>
</dbReference>
<feature type="domain" description="C2H2-type" evidence="10">
    <location>
        <begin position="513"/>
        <end position="540"/>
    </location>
</feature>
<dbReference type="SUPFAM" id="SSF57667">
    <property type="entry name" value="beta-beta-alpha zinc fingers"/>
    <property type="match status" value="2"/>
</dbReference>
<dbReference type="AlphaFoldDB" id="A0A670HM95"/>
<evidence type="ECO:0000313" key="12">
    <source>
        <dbReference type="Ensembl" id="ENSPMRP00000000989.1"/>
    </source>
</evidence>
<evidence type="ECO:0000256" key="3">
    <source>
        <dbReference type="ARBA" id="ARBA00022737"/>
    </source>
</evidence>
<dbReference type="PROSITE" id="PS50157">
    <property type="entry name" value="ZINC_FINGER_C2H2_2"/>
    <property type="match status" value="4"/>
</dbReference>
<dbReference type="PROSITE" id="PS00028">
    <property type="entry name" value="ZINC_FINGER_C2H2_1"/>
    <property type="match status" value="4"/>
</dbReference>
<evidence type="ECO:0000256" key="7">
    <source>
        <dbReference type="ARBA" id="ARBA00023242"/>
    </source>
</evidence>
<reference evidence="12" key="3">
    <citation type="submission" date="2025-09" db="UniProtKB">
        <authorList>
            <consortium name="Ensembl"/>
        </authorList>
    </citation>
    <scope>IDENTIFICATION</scope>
</reference>
<dbReference type="SMART" id="SM00431">
    <property type="entry name" value="SCAN"/>
    <property type="match status" value="1"/>
</dbReference>
<dbReference type="FunFam" id="3.30.160.60:FF:000478">
    <property type="entry name" value="Zinc finger protein 133"/>
    <property type="match status" value="1"/>
</dbReference>
<dbReference type="Proteomes" id="UP000472272">
    <property type="component" value="Chromosome 2"/>
</dbReference>
<reference evidence="12" key="2">
    <citation type="submission" date="2025-08" db="UniProtKB">
        <authorList>
            <consortium name="Ensembl"/>
        </authorList>
    </citation>
    <scope>IDENTIFICATION</scope>
</reference>
<feature type="domain" description="C2H2-type" evidence="10">
    <location>
        <begin position="569"/>
        <end position="596"/>
    </location>
</feature>
<protein>
    <submittedName>
        <fullName evidence="12">Zinc finger and SCAN domain-containing protein 20-like</fullName>
    </submittedName>
</protein>
<comment type="subcellular location">
    <subcellularLocation>
        <location evidence="1">Nucleus</location>
    </subcellularLocation>
</comment>
<keyword evidence="7" id="KW-0539">Nucleus</keyword>
<dbReference type="GO" id="GO:0005634">
    <property type="term" value="C:nucleus"/>
    <property type="evidence" value="ECO:0007669"/>
    <property type="project" value="UniProtKB-SubCell"/>
</dbReference>
<dbReference type="SMART" id="SM00355">
    <property type="entry name" value="ZnF_C2H2"/>
    <property type="match status" value="4"/>
</dbReference>
<dbReference type="Gene3D" id="3.30.160.60">
    <property type="entry name" value="Classic Zinc Finger"/>
    <property type="match status" value="4"/>
</dbReference>
<dbReference type="Gene3D" id="1.10.4020.10">
    <property type="entry name" value="DNA breaking-rejoining enzymes"/>
    <property type="match status" value="1"/>
</dbReference>
<evidence type="ECO:0000256" key="2">
    <source>
        <dbReference type="ARBA" id="ARBA00022723"/>
    </source>
</evidence>
<sequence>MDLRRADVKKAATLCPFSSLLGRLAFGVHARTPRFMKIWEAPKTSAAAVMQRPPGEVSCAKQGSMPGIKTEKEDPAEFGPGESLQRDLHIIQVETNGELSGEAAAHRIKQEPDGGLQQCWGALRGKFPKDVAAAWPGWENPLPPRPHLGKTPKDFKYSIKGFADAKWWTREEWRVQTLPGVNGGSHEVDRSQDLSGNLAEEDILAGLEAQRLRFRQFSYWEAEGPQEALGHLRELCCQWLKPERHTKEQILEMVILEQFLMILPEEMRSWVKERGPETGKQAVALAEDFLLRLKWSENHKEQTPCGQHLSETVMLKLSMEAVEEGDGETAVPAVDWQVKVKEEPKDEETLLPEGPKKGDVPTGSWENTKGKSPQDPEMELMPRGLQVQENHIENQPWKTAELSFFHEGTHTGSHKRAFQDGLLRRKRKKAGVDGGKNLFPSSDILKKQRLPTAEKAYKSSDWSKSLKLRLHLNMPERKRMGGKPSIWSDFGKRFPQPYDAPQPREIQTRANQHVCSECGRTFSRQSHLLIHQRMHTGEKPYTCSECGKSFSYSSVLTEHERIHTGEKPYECSDCGQTFSRRSYLIQHERTHTGVKPYECAECQKCFTRRSGLLRHQKLHMERKPS</sequence>
<dbReference type="Pfam" id="PF00096">
    <property type="entry name" value="zf-C2H2"/>
    <property type="match status" value="4"/>
</dbReference>
<dbReference type="FunFam" id="3.30.160.60:FF:000384">
    <property type="entry name" value="Zinc finger protein 550"/>
    <property type="match status" value="1"/>
</dbReference>
<feature type="domain" description="C2H2-type" evidence="10">
    <location>
        <begin position="541"/>
        <end position="568"/>
    </location>
</feature>
<dbReference type="FunFam" id="1.10.4020.10:FF:000001">
    <property type="entry name" value="zinc finger protein 263 isoform X1"/>
    <property type="match status" value="1"/>
</dbReference>
<dbReference type="InterPro" id="IPR036236">
    <property type="entry name" value="Znf_C2H2_sf"/>
</dbReference>
<dbReference type="Ensembl" id="ENSPMRT00000001050.1">
    <property type="protein sequence ID" value="ENSPMRP00000000989.1"/>
    <property type="gene ID" value="ENSPMRG00000000734.1"/>
</dbReference>
<dbReference type="FunFam" id="3.30.160.60:FF:001532">
    <property type="entry name" value="Zinc finger protein 483"/>
    <property type="match status" value="1"/>
</dbReference>
<reference evidence="12 13" key="1">
    <citation type="journal article" date="2019" name="Proc. Natl. Acad. Sci. U.S.A.">
        <title>Regulatory changes in pterin and carotenoid genes underlie balanced color polymorphisms in the wall lizard.</title>
        <authorList>
            <person name="Andrade P."/>
            <person name="Pinho C."/>
            <person name="Perez I de Lanuza G."/>
            <person name="Afonso S."/>
            <person name="Brejcha J."/>
            <person name="Rubin C.J."/>
            <person name="Wallerman O."/>
            <person name="Pereira P."/>
            <person name="Sabatino S.J."/>
            <person name="Bellati A."/>
            <person name="Pellitteri-Rosa D."/>
            <person name="Bosakova Z."/>
            <person name="Bunikis I."/>
            <person name="Carretero M.A."/>
            <person name="Feiner N."/>
            <person name="Marsik P."/>
            <person name="Pauperio F."/>
            <person name="Salvi D."/>
            <person name="Soler L."/>
            <person name="While G.M."/>
            <person name="Uller T."/>
            <person name="Font E."/>
            <person name="Andersson L."/>
            <person name="Carneiro M."/>
        </authorList>
    </citation>
    <scope>NUCLEOTIDE SEQUENCE</scope>
</reference>
<feature type="region of interest" description="Disordered" evidence="9">
    <location>
        <begin position="343"/>
        <end position="377"/>
    </location>
</feature>
<accession>A0A670HM95</accession>
<dbReference type="InterPro" id="IPR013087">
    <property type="entry name" value="Znf_C2H2_type"/>
</dbReference>
<feature type="domain" description="SCAN box" evidence="11">
    <location>
        <begin position="211"/>
        <end position="289"/>
    </location>
</feature>
<keyword evidence="2" id="KW-0479">Metal-binding</keyword>
<dbReference type="InterPro" id="IPR038269">
    <property type="entry name" value="SCAN_sf"/>
</dbReference>
<evidence type="ECO:0000256" key="9">
    <source>
        <dbReference type="SAM" id="MobiDB-lite"/>
    </source>
</evidence>
<evidence type="ECO:0000256" key="8">
    <source>
        <dbReference type="PROSITE-ProRule" id="PRU00042"/>
    </source>
</evidence>
<keyword evidence="3" id="KW-0677">Repeat</keyword>
<name>A0A670HM95_PODMU</name>
<feature type="compositionally biased region" description="Basic and acidic residues" evidence="9">
    <location>
        <begin position="343"/>
        <end position="359"/>
    </location>
</feature>
<feature type="domain" description="C2H2-type" evidence="10">
    <location>
        <begin position="597"/>
        <end position="624"/>
    </location>
</feature>
<keyword evidence="6" id="KW-0238">DNA-binding</keyword>
<gene>
    <name evidence="12" type="primary">LOC114592210</name>
</gene>
<dbReference type="PANTHER" id="PTHR23226:SF379">
    <property type="entry name" value="C2H2-TYPE DOMAIN-CONTAINING PROTEIN"/>
    <property type="match status" value="1"/>
</dbReference>
<dbReference type="SUPFAM" id="SSF47353">
    <property type="entry name" value="Retrovirus capsid dimerization domain-like"/>
    <property type="match status" value="1"/>
</dbReference>
<dbReference type="CDD" id="cd07936">
    <property type="entry name" value="SCAN"/>
    <property type="match status" value="1"/>
</dbReference>
<dbReference type="GO" id="GO:0000981">
    <property type="term" value="F:DNA-binding transcription factor activity, RNA polymerase II-specific"/>
    <property type="evidence" value="ECO:0007669"/>
    <property type="project" value="TreeGrafter"/>
</dbReference>
<dbReference type="OrthoDB" id="8922241at2759"/>
<keyword evidence="5" id="KW-0862">Zinc</keyword>
<dbReference type="GO" id="GO:0000978">
    <property type="term" value="F:RNA polymerase II cis-regulatory region sequence-specific DNA binding"/>
    <property type="evidence" value="ECO:0007669"/>
    <property type="project" value="TreeGrafter"/>
</dbReference>
<evidence type="ECO:0000256" key="4">
    <source>
        <dbReference type="ARBA" id="ARBA00022771"/>
    </source>
</evidence>